<protein>
    <submittedName>
        <fullName evidence="1">Peptidase</fullName>
    </submittedName>
</protein>
<dbReference type="CDD" id="cd06561">
    <property type="entry name" value="AlkD_like"/>
    <property type="match status" value="1"/>
</dbReference>
<name>A0ABN6ZEV7_9BACE</name>
<organism evidence="1 2">
    <name type="scientific">Bacteroides sedimenti</name>
    <dbReference type="NCBI Taxonomy" id="2136147"/>
    <lineage>
        <taxon>Bacteria</taxon>
        <taxon>Pseudomonadati</taxon>
        <taxon>Bacteroidota</taxon>
        <taxon>Bacteroidia</taxon>
        <taxon>Bacteroidales</taxon>
        <taxon>Bacteroidaceae</taxon>
        <taxon>Bacteroides</taxon>
    </lineage>
</organism>
<reference evidence="1 2" key="1">
    <citation type="submission" date="2023-04" db="EMBL/GenBank/DDBJ databases">
        <title>Draft genome sequence of acteroides sedimenti strain YN3PY1.</title>
        <authorList>
            <person name="Yoshida N."/>
        </authorList>
    </citation>
    <scope>NUCLEOTIDE SEQUENCE [LARGE SCALE GENOMIC DNA]</scope>
    <source>
        <strain evidence="1 2">YN3PY1</strain>
    </source>
</reference>
<dbReference type="RefSeq" id="WP_353332049.1">
    <property type="nucleotide sequence ID" value="NZ_AP028055.1"/>
</dbReference>
<dbReference type="Proteomes" id="UP001496674">
    <property type="component" value="Chromosome"/>
</dbReference>
<evidence type="ECO:0000313" key="2">
    <source>
        <dbReference type="Proteomes" id="UP001496674"/>
    </source>
</evidence>
<dbReference type="Gene3D" id="1.25.10.90">
    <property type="match status" value="1"/>
</dbReference>
<dbReference type="PANTHER" id="PTHR41291:SF1">
    <property type="entry name" value="DNA ALKYLATION REPAIR PROTEIN"/>
    <property type="match status" value="1"/>
</dbReference>
<dbReference type="InterPro" id="IPR016024">
    <property type="entry name" value="ARM-type_fold"/>
</dbReference>
<dbReference type="EMBL" id="AP028055">
    <property type="protein sequence ID" value="BEH00586.1"/>
    <property type="molecule type" value="Genomic_DNA"/>
</dbReference>
<sequence>METNELIKEIKTQLRLSMNGVASQSMREKGLNYKLNFGVELPRIKEIARQFEQNHDLAQALWKENIRESKILAGMLQPVDSFYPEIADIWVEDIQNAEIAELTCMNLFQYLPYAPAKAFQWMADEREYVQACGFLLAARLLGKGVEMNERAEEEFLDQALSALLSPVYFSRKSASVALKKYGLQNKGNAEKVINILDKEEIHANEDVKSLFENIRFEIEYLL</sequence>
<keyword evidence="2" id="KW-1185">Reference proteome</keyword>
<gene>
    <name evidence="1" type="ORF">BSYN_28500</name>
</gene>
<dbReference type="Pfam" id="PF08713">
    <property type="entry name" value="DNA_alkylation"/>
    <property type="match status" value="1"/>
</dbReference>
<dbReference type="InterPro" id="IPR014825">
    <property type="entry name" value="DNA_alkylation"/>
</dbReference>
<proteinExistence type="predicted"/>
<dbReference type="SUPFAM" id="SSF48371">
    <property type="entry name" value="ARM repeat"/>
    <property type="match status" value="1"/>
</dbReference>
<accession>A0ABN6ZEV7</accession>
<dbReference type="PANTHER" id="PTHR41291">
    <property type="entry name" value="DNA ALKYLATION REPAIR PROTEIN"/>
    <property type="match status" value="1"/>
</dbReference>
<evidence type="ECO:0000313" key="1">
    <source>
        <dbReference type="EMBL" id="BEH00586.1"/>
    </source>
</evidence>